<dbReference type="Proteomes" id="UP000046373">
    <property type="component" value="Unassembled WGS sequence"/>
</dbReference>
<gene>
    <name evidence="1" type="ORF">MPLDJ20_330027</name>
</gene>
<dbReference type="EMBL" id="CCNB01000027">
    <property type="protein sequence ID" value="CDX41462.1"/>
    <property type="molecule type" value="Genomic_DNA"/>
</dbReference>
<sequence>MPLGQAHTRTSAVLCDELDSGRLKGGTNCLKRFRPEAIALFQTGNCLRCNLRYFGQLTHPPAKRCPSHPALDSTNFITW</sequence>
<proteinExistence type="predicted"/>
<evidence type="ECO:0000313" key="2">
    <source>
        <dbReference type="Proteomes" id="UP000046373"/>
    </source>
</evidence>
<name>A0A090GNX4_MESPL</name>
<protein>
    <submittedName>
        <fullName evidence="1">Uncharacterized protein</fullName>
    </submittedName>
</protein>
<dbReference type="AlphaFoldDB" id="A0A090GNX4"/>
<evidence type="ECO:0000313" key="1">
    <source>
        <dbReference type="EMBL" id="CDX41462.1"/>
    </source>
</evidence>
<organism evidence="1 2">
    <name type="scientific">Mesorhizobium plurifarium</name>
    <dbReference type="NCBI Taxonomy" id="69974"/>
    <lineage>
        <taxon>Bacteria</taxon>
        <taxon>Pseudomonadati</taxon>
        <taxon>Pseudomonadota</taxon>
        <taxon>Alphaproteobacteria</taxon>
        <taxon>Hyphomicrobiales</taxon>
        <taxon>Phyllobacteriaceae</taxon>
        <taxon>Mesorhizobium</taxon>
    </lineage>
</organism>
<accession>A0A090GNX4</accession>
<reference evidence="1 2" key="1">
    <citation type="submission" date="2014-08" db="EMBL/GenBank/DDBJ databases">
        <authorList>
            <person name="Moulin Lionel"/>
        </authorList>
    </citation>
    <scope>NUCLEOTIDE SEQUENCE [LARGE SCALE GENOMIC DNA]</scope>
</reference>